<protein>
    <recommendedName>
        <fullName evidence="5">Periplasmic binding protein</fullName>
    </recommendedName>
</protein>
<evidence type="ECO:0000313" key="4">
    <source>
        <dbReference type="Proteomes" id="UP000193411"/>
    </source>
</evidence>
<feature type="chain" id="PRO_5012756594" description="Periplasmic binding protein" evidence="2">
    <location>
        <begin position="19"/>
        <end position="483"/>
    </location>
</feature>
<dbReference type="PANTHER" id="PTHR38360:SF1">
    <property type="entry name" value="F12P19.7"/>
    <property type="match status" value="1"/>
</dbReference>
<dbReference type="Proteomes" id="UP000193411">
    <property type="component" value="Unassembled WGS sequence"/>
</dbReference>
<sequence>MILSVLAALALLGTVSVAQQASEPACPLTSQFNPSEDYFPVKATVDPASGFSIEYKPSHKIVKISGITYVLNLCNAPTPSDPPTANAKLIKIPVAAAASESQNALDAMFALGVGHLVKFTKPFDDPVIPCAQAAKANASLAELTSTTSDAGYNVLFTSAVEAARAKAVTIPLPNIDATPLQKAEWIKLIGAFFNLERQANDLYKSIVDAYDCRKSQVSTVATPKPVVAWIAQVDPVNSPNMWKVNQGSYARTLISDAGGVPLASNPNVPTADLLNALSTANVVIDATPRAGKNVELIEWLRIFGKSSIQDVTAPFAQRKHLYAVDHTVSKNGHEEFQLGHTLRPAFVLQDLISVLYPIAQGTSYTRRYLRNMISDDGYAAPLEAAMCTAPLTPTSPLRVVPNNAAECPNVAAFTGSSSVMLGGDSTNSDQGKNEPPKRGSSAGVIFGAIVAVVFIAGFIVFVAPKLARKYRERKNRQYMQEML</sequence>
<dbReference type="SUPFAM" id="SSF53807">
    <property type="entry name" value="Helical backbone' metal receptor"/>
    <property type="match status" value="1"/>
</dbReference>
<feature type="transmembrane region" description="Helical" evidence="1">
    <location>
        <begin position="442"/>
        <end position="463"/>
    </location>
</feature>
<name>A0A1Y2HXB7_9FUNG</name>
<reference evidence="3 4" key="1">
    <citation type="submission" date="2016-07" db="EMBL/GenBank/DDBJ databases">
        <title>Pervasive Adenine N6-methylation of Active Genes in Fungi.</title>
        <authorList>
            <consortium name="DOE Joint Genome Institute"/>
            <person name="Mondo S.J."/>
            <person name="Dannebaum R.O."/>
            <person name="Kuo R.C."/>
            <person name="Labutti K."/>
            <person name="Haridas S."/>
            <person name="Kuo A."/>
            <person name="Salamov A."/>
            <person name="Ahrendt S.R."/>
            <person name="Lipzen A."/>
            <person name="Sullivan W."/>
            <person name="Andreopoulos W.B."/>
            <person name="Clum A."/>
            <person name="Lindquist E."/>
            <person name="Daum C."/>
            <person name="Ramamoorthy G.K."/>
            <person name="Gryganskyi A."/>
            <person name="Culley D."/>
            <person name="Magnuson J.K."/>
            <person name="James T.Y."/>
            <person name="O'Malley M.A."/>
            <person name="Stajich J.E."/>
            <person name="Spatafora J.W."/>
            <person name="Visel A."/>
            <person name="Grigoriev I.V."/>
        </authorList>
    </citation>
    <scope>NUCLEOTIDE SEQUENCE [LARGE SCALE GENOMIC DNA]</scope>
    <source>
        <strain evidence="3 4">PL171</strain>
    </source>
</reference>
<dbReference type="OrthoDB" id="409848at2759"/>
<organism evidence="3 4">
    <name type="scientific">Catenaria anguillulae PL171</name>
    <dbReference type="NCBI Taxonomy" id="765915"/>
    <lineage>
        <taxon>Eukaryota</taxon>
        <taxon>Fungi</taxon>
        <taxon>Fungi incertae sedis</taxon>
        <taxon>Blastocladiomycota</taxon>
        <taxon>Blastocladiomycetes</taxon>
        <taxon>Blastocladiales</taxon>
        <taxon>Catenariaceae</taxon>
        <taxon>Catenaria</taxon>
    </lineage>
</organism>
<keyword evidence="1" id="KW-0812">Transmembrane</keyword>
<dbReference type="PANTHER" id="PTHR38360">
    <property type="entry name" value="OS03G0120000 PROTEIN"/>
    <property type="match status" value="1"/>
</dbReference>
<gene>
    <name evidence="3" type="ORF">BCR44DRAFT_60077</name>
</gene>
<evidence type="ECO:0008006" key="5">
    <source>
        <dbReference type="Google" id="ProtNLM"/>
    </source>
</evidence>
<dbReference type="AlphaFoldDB" id="A0A1Y2HXB7"/>
<evidence type="ECO:0000256" key="2">
    <source>
        <dbReference type="SAM" id="SignalP"/>
    </source>
</evidence>
<dbReference type="Gene3D" id="3.40.50.1980">
    <property type="entry name" value="Nitrogenase molybdenum iron protein domain"/>
    <property type="match status" value="1"/>
</dbReference>
<keyword evidence="4" id="KW-1185">Reference proteome</keyword>
<accession>A0A1Y2HXB7</accession>
<comment type="caution">
    <text evidence="3">The sequence shown here is derived from an EMBL/GenBank/DDBJ whole genome shotgun (WGS) entry which is preliminary data.</text>
</comment>
<keyword evidence="1" id="KW-1133">Transmembrane helix</keyword>
<dbReference type="STRING" id="765915.A0A1Y2HXB7"/>
<proteinExistence type="predicted"/>
<evidence type="ECO:0000313" key="3">
    <source>
        <dbReference type="EMBL" id="ORZ38363.1"/>
    </source>
</evidence>
<keyword evidence="2" id="KW-0732">Signal</keyword>
<evidence type="ECO:0000256" key="1">
    <source>
        <dbReference type="SAM" id="Phobius"/>
    </source>
</evidence>
<feature type="signal peptide" evidence="2">
    <location>
        <begin position="1"/>
        <end position="18"/>
    </location>
</feature>
<keyword evidence="1" id="KW-0472">Membrane</keyword>
<dbReference type="EMBL" id="MCFL01000009">
    <property type="protein sequence ID" value="ORZ38363.1"/>
    <property type="molecule type" value="Genomic_DNA"/>
</dbReference>